<accession>R7SVG3</accession>
<dbReference type="Proteomes" id="UP000053319">
    <property type="component" value="Unassembled WGS sequence"/>
</dbReference>
<gene>
    <name evidence="1" type="ORF">DICSQDRAFT_63456</name>
</gene>
<reference evidence="1 2" key="1">
    <citation type="journal article" date="2012" name="Science">
        <title>The Paleozoic origin of enzymatic lignin decomposition reconstructed from 31 fungal genomes.</title>
        <authorList>
            <person name="Floudas D."/>
            <person name="Binder M."/>
            <person name="Riley R."/>
            <person name="Barry K."/>
            <person name="Blanchette R.A."/>
            <person name="Henrissat B."/>
            <person name="Martinez A.T."/>
            <person name="Otillar R."/>
            <person name="Spatafora J.W."/>
            <person name="Yadav J.S."/>
            <person name="Aerts A."/>
            <person name="Benoit I."/>
            <person name="Boyd A."/>
            <person name="Carlson A."/>
            <person name="Copeland A."/>
            <person name="Coutinho P.M."/>
            <person name="de Vries R.P."/>
            <person name="Ferreira P."/>
            <person name="Findley K."/>
            <person name="Foster B."/>
            <person name="Gaskell J."/>
            <person name="Glotzer D."/>
            <person name="Gorecki P."/>
            <person name="Heitman J."/>
            <person name="Hesse C."/>
            <person name="Hori C."/>
            <person name="Igarashi K."/>
            <person name="Jurgens J.A."/>
            <person name="Kallen N."/>
            <person name="Kersten P."/>
            <person name="Kohler A."/>
            <person name="Kuees U."/>
            <person name="Kumar T.K.A."/>
            <person name="Kuo A."/>
            <person name="LaButti K."/>
            <person name="Larrondo L.F."/>
            <person name="Lindquist E."/>
            <person name="Ling A."/>
            <person name="Lombard V."/>
            <person name="Lucas S."/>
            <person name="Lundell T."/>
            <person name="Martin R."/>
            <person name="McLaughlin D.J."/>
            <person name="Morgenstern I."/>
            <person name="Morin E."/>
            <person name="Murat C."/>
            <person name="Nagy L.G."/>
            <person name="Nolan M."/>
            <person name="Ohm R.A."/>
            <person name="Patyshakuliyeva A."/>
            <person name="Rokas A."/>
            <person name="Ruiz-Duenas F.J."/>
            <person name="Sabat G."/>
            <person name="Salamov A."/>
            <person name="Samejima M."/>
            <person name="Schmutz J."/>
            <person name="Slot J.C."/>
            <person name="St John F."/>
            <person name="Stenlid J."/>
            <person name="Sun H."/>
            <person name="Sun S."/>
            <person name="Syed K."/>
            <person name="Tsang A."/>
            <person name="Wiebenga A."/>
            <person name="Young D."/>
            <person name="Pisabarro A."/>
            <person name="Eastwood D.C."/>
            <person name="Martin F."/>
            <person name="Cullen D."/>
            <person name="Grigoriev I.V."/>
            <person name="Hibbett D.S."/>
        </authorList>
    </citation>
    <scope>NUCLEOTIDE SEQUENCE [LARGE SCALE GENOMIC DNA]</scope>
    <source>
        <strain evidence="1 2">LYAD-421 SS1</strain>
    </source>
</reference>
<sequence>PPKKQHNVPVRVARQKAQDAAREARRKALVDMKKLLSSRKALLVGRASGLQAYQARAIQACLHLMDAEGQGMMAASEVAARANLFSRKWGARLVRKWTQAWVRTRMLPESQRGRHAKVMSVLAHPTVRAAVHAYLRSEKWSQNPVRLKQMMNNKLSMEEAREYRRILKSEEMPNGLKGFVTMEILPRYHLKPGHLGLSRLMVAQAHDGARWSWLLNGESPIRKKGPGRGLHQSDFICSTVGWLHEASVTLEYGKNHEGFWNGELFCKQLTERFFPAFKKAHGDGHIACILVDNSQGLGHSVYAPDALRASKMNLNPGGAQPHMRDGWYLRDGEKVTQQMIFPSDHPERPNQPKGMKAILTERGLWRPRLLMKCKGKHCDYTFDTLRENMPKALQSVSIELIRKWEHRAWRFVDAYAEGLRAREAQQKVKEFSSRRYKSHRRIPEQLAQAMDVI</sequence>
<organism evidence="1 2">
    <name type="scientific">Dichomitus squalens (strain LYAD-421)</name>
    <name type="common">Western red white-rot fungus</name>
    <dbReference type="NCBI Taxonomy" id="732165"/>
    <lineage>
        <taxon>Eukaryota</taxon>
        <taxon>Fungi</taxon>
        <taxon>Dikarya</taxon>
        <taxon>Basidiomycota</taxon>
        <taxon>Agaricomycotina</taxon>
        <taxon>Agaricomycetes</taxon>
        <taxon>Polyporales</taxon>
        <taxon>Polyporaceae</taxon>
        <taxon>Dichomitus</taxon>
    </lineage>
</organism>
<dbReference type="OMA" id="RCMELEL"/>
<proteinExistence type="predicted"/>
<dbReference type="KEGG" id="dsq:DICSQDRAFT_63456"/>
<dbReference type="GeneID" id="18843220"/>
<feature type="non-terminal residue" evidence="1">
    <location>
        <position position="453"/>
    </location>
</feature>
<protein>
    <submittedName>
        <fullName evidence="1">Uncharacterized protein</fullName>
    </submittedName>
</protein>
<evidence type="ECO:0000313" key="1">
    <source>
        <dbReference type="EMBL" id="EJF60164.1"/>
    </source>
</evidence>
<dbReference type="OrthoDB" id="3218065at2759"/>
<dbReference type="PANTHER" id="PTHR35871">
    <property type="entry name" value="EXPRESSED PROTEIN"/>
    <property type="match status" value="1"/>
</dbReference>
<dbReference type="AlphaFoldDB" id="R7SVG3"/>
<name>R7SVG3_DICSQ</name>
<dbReference type="PANTHER" id="PTHR35871:SF1">
    <property type="entry name" value="CXC1-LIKE CYSTEINE CLUSTER ASSOCIATED WITH KDZ TRANSPOSASES DOMAIN-CONTAINING PROTEIN"/>
    <property type="match status" value="1"/>
</dbReference>
<evidence type="ECO:0000313" key="2">
    <source>
        <dbReference type="Proteomes" id="UP000053319"/>
    </source>
</evidence>
<dbReference type="RefSeq" id="XP_007367118.1">
    <property type="nucleotide sequence ID" value="XM_007367056.1"/>
</dbReference>
<dbReference type="HOGENOM" id="CLU_005726_2_4_1"/>
<dbReference type="EMBL" id="JH719418">
    <property type="protein sequence ID" value="EJF60164.1"/>
    <property type="molecule type" value="Genomic_DNA"/>
</dbReference>